<dbReference type="InterPro" id="IPR019752">
    <property type="entry name" value="Pyrv/ketoisovalerate_OxRed_cat"/>
</dbReference>
<evidence type="ECO:0000256" key="1">
    <source>
        <dbReference type="ARBA" id="ARBA00023002"/>
    </source>
</evidence>
<dbReference type="InterPro" id="IPR050722">
    <property type="entry name" value="Pyruvate:ferred/Flavod_OxRd"/>
</dbReference>
<evidence type="ECO:0000259" key="2">
    <source>
        <dbReference type="Pfam" id="PF01558"/>
    </source>
</evidence>
<dbReference type="Gene3D" id="3.40.920.10">
    <property type="entry name" value="Pyruvate-ferredoxin oxidoreductase, PFOR, domain III"/>
    <property type="match status" value="1"/>
</dbReference>
<reference evidence="5 6" key="1">
    <citation type="journal article" date="2021" name="bioRxiv">
        <title>Unraveling nitrogen, sulfur and carbon metabolic pathways and microbial community transcriptional responses to substrate deprivation and toxicity stresses in a bioreactor mimicking anoxic brackish coastal sediment conditions.</title>
        <authorList>
            <person name="Martins P.D."/>
            <person name="Echeveste M.J."/>
            <person name="Arshad A."/>
            <person name="Kurth J."/>
            <person name="Ouboter H."/>
            <person name="Jetten M.S.M."/>
            <person name="Welte C.U."/>
        </authorList>
    </citation>
    <scope>NUCLEOTIDE SEQUENCE [LARGE SCALE GENOMIC DNA]</scope>
    <source>
        <strain evidence="5">MAG_38</strain>
    </source>
</reference>
<accession>A0AAJ1ALX0</accession>
<proteinExistence type="predicted"/>
<dbReference type="AlphaFoldDB" id="A0AAJ1ALX0"/>
<dbReference type="SUPFAM" id="SSF52922">
    <property type="entry name" value="TK C-terminal domain-like"/>
    <property type="match status" value="1"/>
</dbReference>
<name>A0AAJ1ALX0_9BACT</name>
<dbReference type="SUPFAM" id="SSF53323">
    <property type="entry name" value="Pyruvate-ferredoxin oxidoreductase, PFOR, domain III"/>
    <property type="match status" value="1"/>
</dbReference>
<dbReference type="PANTHER" id="PTHR32154">
    <property type="entry name" value="PYRUVATE-FLAVODOXIN OXIDOREDUCTASE-RELATED"/>
    <property type="match status" value="1"/>
</dbReference>
<dbReference type="CDD" id="cd07034">
    <property type="entry name" value="TPP_PYR_PFOR_IOR-alpha_like"/>
    <property type="match status" value="1"/>
</dbReference>
<dbReference type="GO" id="GO:0006979">
    <property type="term" value="P:response to oxidative stress"/>
    <property type="evidence" value="ECO:0007669"/>
    <property type="project" value="TreeGrafter"/>
</dbReference>
<dbReference type="PANTHER" id="PTHR32154:SF0">
    <property type="entry name" value="PYRUVATE-FLAVODOXIN OXIDOREDUCTASE-RELATED"/>
    <property type="match status" value="1"/>
</dbReference>
<evidence type="ECO:0000259" key="3">
    <source>
        <dbReference type="Pfam" id="PF01855"/>
    </source>
</evidence>
<dbReference type="Pfam" id="PF17147">
    <property type="entry name" value="PFOR_II"/>
    <property type="match status" value="1"/>
</dbReference>
<dbReference type="InterPro" id="IPR033412">
    <property type="entry name" value="PFOR_II"/>
</dbReference>
<dbReference type="SUPFAM" id="SSF52518">
    <property type="entry name" value="Thiamin diphosphate-binding fold (THDP-binding)"/>
    <property type="match status" value="1"/>
</dbReference>
<keyword evidence="1" id="KW-0560">Oxidoreductase</keyword>
<feature type="domain" description="Pyruvate:ferredoxin oxidoreductase core" evidence="4">
    <location>
        <begin position="276"/>
        <end position="358"/>
    </location>
</feature>
<dbReference type="Pfam" id="PF01855">
    <property type="entry name" value="POR_N"/>
    <property type="match status" value="1"/>
</dbReference>
<dbReference type="Pfam" id="PF01558">
    <property type="entry name" value="POR"/>
    <property type="match status" value="1"/>
</dbReference>
<dbReference type="Proteomes" id="UP001197609">
    <property type="component" value="Unassembled WGS sequence"/>
</dbReference>
<comment type="caution">
    <text evidence="5">The sequence shown here is derived from an EMBL/GenBank/DDBJ whole genome shotgun (WGS) entry which is preliminary data.</text>
</comment>
<dbReference type="Gene3D" id="3.40.50.920">
    <property type="match status" value="1"/>
</dbReference>
<protein>
    <submittedName>
        <fullName evidence="5">2-oxoacid:acceptor oxidoreductase family protein</fullName>
    </submittedName>
</protein>
<dbReference type="InterPro" id="IPR002869">
    <property type="entry name" value="Pyrv_flavodox_OxRed_cen"/>
</dbReference>
<evidence type="ECO:0000313" key="5">
    <source>
        <dbReference type="EMBL" id="MBZ0160896.1"/>
    </source>
</evidence>
<gene>
    <name evidence="5" type="ORF">K8G79_12315</name>
</gene>
<feature type="domain" description="Pyruvate flavodoxin/ferredoxin oxidoreductase pyrimidine binding" evidence="3">
    <location>
        <begin position="32"/>
        <end position="254"/>
    </location>
</feature>
<evidence type="ECO:0000259" key="4">
    <source>
        <dbReference type="Pfam" id="PF17147"/>
    </source>
</evidence>
<dbReference type="EMBL" id="JAIOIU010000162">
    <property type="protein sequence ID" value="MBZ0160896.1"/>
    <property type="molecule type" value="Genomic_DNA"/>
</dbReference>
<feature type="domain" description="Pyruvate/ketoisovalerate oxidoreductase catalytic" evidence="2">
    <location>
        <begin position="440"/>
        <end position="634"/>
    </location>
</feature>
<dbReference type="InterPro" id="IPR009014">
    <property type="entry name" value="Transketo_C/PFOR_II"/>
</dbReference>
<dbReference type="InterPro" id="IPR002880">
    <property type="entry name" value="Pyrv_Fd/Flavodoxin_OxRdtase_N"/>
</dbReference>
<dbReference type="FunFam" id="3.40.50.970:FF:000012">
    <property type="entry name" value="Pyruvate:ferredoxin (Flavodoxin) oxidoreductase"/>
    <property type="match status" value="1"/>
</dbReference>
<sequence length="652" mass="71285">MTSEQFPFPGIPATADGSAAVVWVDSHITQGACAYPITPSTNMGTGYQAEVANGKCNLWGEPLFFLEPESEHSSASSCEGFALAGGRVSNFTSGQGLVLMKEVLYTIAGKRLPAVFHIGARALTSQALNVHAGHDDVMAVADVGWGMLFAKNAQDAADLALIARRAAEEGETPFMTVQDGFLTTHTIENLLLPEPELMKEFIGDPHAGTRLRNLMNPLKPIMSGVVQNQDSYMKGKIAQRFFYDRLPTIVERAMEQFYFLTGRRYGLVEAYRLEDADYAIVGMGGLVETAMATVDYLRAHRAIRAGALHVTSFRPFPGPQIVEATKHLKAMAIIERMDNPIAQSNPLTVEIKAAFADALTGTPGYPAIGRMPIIYSGSAGLGSRDIRPGDLVATIENMRRDDGGSRYFVLGIKHGLALVPSDDPNIQPAGAFSMRGHSVGGFGSVTTNKVIATIVGDLFGLKVQAYPKYGSEKKGLPTTYYLTVAKERIRTHCELTQVDFVPLNDINAFNLGNPLAGLVEGGMIFIQTDKTTPEEVWTQIPDYAKRIIRERCIRVLALDTVKIAREVASSPDLEQRMQGIVLLGIFLRCTPFLREQRLSKEQVFSAVERSLRKYFGKRGEQVVRDNLEAVRRGYTEVFDLPVEIMAEAGLAV</sequence>
<dbReference type="InterPro" id="IPR029061">
    <property type="entry name" value="THDP-binding"/>
</dbReference>
<dbReference type="GO" id="GO:0016903">
    <property type="term" value="F:oxidoreductase activity, acting on the aldehyde or oxo group of donors"/>
    <property type="evidence" value="ECO:0007669"/>
    <property type="project" value="InterPro"/>
</dbReference>
<evidence type="ECO:0000313" key="6">
    <source>
        <dbReference type="Proteomes" id="UP001197609"/>
    </source>
</evidence>
<organism evidence="5 6">
    <name type="scientific">Candidatus Methylomirabilis tolerans</name>
    <dbReference type="NCBI Taxonomy" id="3123416"/>
    <lineage>
        <taxon>Bacteria</taxon>
        <taxon>Candidatus Methylomirabilota</taxon>
        <taxon>Candidatus Methylomirabilia</taxon>
        <taxon>Candidatus Methylomirabilales</taxon>
        <taxon>Candidatus Methylomirabilaceae</taxon>
        <taxon>Candidatus Methylomirabilis</taxon>
    </lineage>
</organism>
<dbReference type="Gene3D" id="3.40.50.970">
    <property type="match status" value="1"/>
</dbReference>